<evidence type="ECO:0000256" key="1">
    <source>
        <dbReference type="SAM" id="Phobius"/>
    </source>
</evidence>
<dbReference type="Proteomes" id="UP001501326">
    <property type="component" value="Unassembled WGS sequence"/>
</dbReference>
<comment type="caution">
    <text evidence="2">The sequence shown here is derived from an EMBL/GenBank/DDBJ whole genome shotgun (WGS) entry which is preliminary data.</text>
</comment>
<feature type="transmembrane region" description="Helical" evidence="1">
    <location>
        <begin position="145"/>
        <end position="162"/>
    </location>
</feature>
<dbReference type="Pfam" id="PF08592">
    <property type="entry name" value="Anthrone_oxy"/>
    <property type="match status" value="1"/>
</dbReference>
<keyword evidence="1" id="KW-1133">Transmembrane helix</keyword>
<dbReference type="InterPro" id="IPR013901">
    <property type="entry name" value="Anthrone_oxy"/>
</dbReference>
<feature type="transmembrane region" description="Helical" evidence="1">
    <location>
        <begin position="91"/>
        <end position="112"/>
    </location>
</feature>
<keyword evidence="1" id="KW-0812">Transmembrane</keyword>
<reference evidence="3" key="1">
    <citation type="journal article" date="2019" name="Int. J. Syst. Evol. Microbiol.">
        <title>The Global Catalogue of Microorganisms (GCM) 10K type strain sequencing project: providing services to taxonomists for standard genome sequencing and annotation.</title>
        <authorList>
            <consortium name="The Broad Institute Genomics Platform"/>
            <consortium name="The Broad Institute Genome Sequencing Center for Infectious Disease"/>
            <person name="Wu L."/>
            <person name="Ma J."/>
        </authorList>
    </citation>
    <scope>NUCLEOTIDE SEQUENCE [LARGE SCALE GENOMIC DNA]</scope>
    <source>
        <strain evidence="3">JCM 16378</strain>
    </source>
</reference>
<name>A0ABP6GW88_9MICO</name>
<gene>
    <name evidence="2" type="ORF">GCM10009867_08380</name>
</gene>
<dbReference type="EMBL" id="BAAARN010000001">
    <property type="protein sequence ID" value="GAA2732467.1"/>
    <property type="molecule type" value="Genomic_DNA"/>
</dbReference>
<proteinExistence type="predicted"/>
<sequence>MSWVEVVVALTALASALLSGALFSFSAFVMRSLGRLDVPEGIRAMQRINEDAPRSLLMVPLVVSAVGSVVVVIAPVAGWVAPGSSLSGDGILLVLGGLLGILAFVVTAAANVPRNNALATLDSGDPRAAGEWAAYRASWTRWNHVRVVLALGSAVLLAVALHG</sequence>
<keyword evidence="3" id="KW-1185">Reference proteome</keyword>
<keyword evidence="1" id="KW-0472">Membrane</keyword>
<organism evidence="2 3">
    <name type="scientific">Pedococcus aerophilus</name>
    <dbReference type="NCBI Taxonomy" id="436356"/>
    <lineage>
        <taxon>Bacteria</taxon>
        <taxon>Bacillati</taxon>
        <taxon>Actinomycetota</taxon>
        <taxon>Actinomycetes</taxon>
        <taxon>Micrococcales</taxon>
        <taxon>Intrasporangiaceae</taxon>
        <taxon>Pedococcus</taxon>
    </lineage>
</organism>
<feature type="transmembrane region" description="Helical" evidence="1">
    <location>
        <begin position="55"/>
        <end position="79"/>
    </location>
</feature>
<feature type="transmembrane region" description="Helical" evidence="1">
    <location>
        <begin position="6"/>
        <end position="34"/>
    </location>
</feature>
<protein>
    <submittedName>
        <fullName evidence="2">DUF1772 domain-containing protein</fullName>
    </submittedName>
</protein>
<dbReference type="RefSeq" id="WP_344190550.1">
    <property type="nucleotide sequence ID" value="NZ_BAAARN010000001.1"/>
</dbReference>
<evidence type="ECO:0000313" key="3">
    <source>
        <dbReference type="Proteomes" id="UP001501326"/>
    </source>
</evidence>
<evidence type="ECO:0000313" key="2">
    <source>
        <dbReference type="EMBL" id="GAA2732467.1"/>
    </source>
</evidence>
<accession>A0ABP6GW88</accession>